<feature type="transmembrane region" description="Helical" evidence="1">
    <location>
        <begin position="370"/>
        <end position="389"/>
    </location>
</feature>
<keyword evidence="1" id="KW-0812">Transmembrane</keyword>
<dbReference type="AlphaFoldDB" id="A0A067CDA9"/>
<dbReference type="EMBL" id="KK583211">
    <property type="protein sequence ID" value="KDO28493.1"/>
    <property type="molecule type" value="Genomic_DNA"/>
</dbReference>
<feature type="transmembrane region" description="Helical" evidence="1">
    <location>
        <begin position="343"/>
        <end position="364"/>
    </location>
</feature>
<evidence type="ECO:0000256" key="1">
    <source>
        <dbReference type="SAM" id="Phobius"/>
    </source>
</evidence>
<dbReference type="OrthoDB" id="66514at2759"/>
<proteinExistence type="predicted"/>
<reference evidence="2 3" key="1">
    <citation type="journal article" date="2013" name="PLoS Genet.">
        <title>Distinctive expansion of potential virulence genes in the genome of the oomycete fish pathogen Saprolegnia parasitica.</title>
        <authorList>
            <person name="Jiang R.H."/>
            <person name="de Bruijn I."/>
            <person name="Haas B.J."/>
            <person name="Belmonte R."/>
            <person name="Lobach L."/>
            <person name="Christie J."/>
            <person name="van den Ackerveken G."/>
            <person name="Bottin A."/>
            <person name="Bulone V."/>
            <person name="Diaz-Moreno S.M."/>
            <person name="Dumas B."/>
            <person name="Fan L."/>
            <person name="Gaulin E."/>
            <person name="Govers F."/>
            <person name="Grenville-Briggs L.J."/>
            <person name="Horner N.R."/>
            <person name="Levin J.Z."/>
            <person name="Mammella M."/>
            <person name="Meijer H.J."/>
            <person name="Morris P."/>
            <person name="Nusbaum C."/>
            <person name="Oome S."/>
            <person name="Phillips A.J."/>
            <person name="van Rooyen D."/>
            <person name="Rzeszutek E."/>
            <person name="Saraiva M."/>
            <person name="Secombes C.J."/>
            <person name="Seidl M.F."/>
            <person name="Snel B."/>
            <person name="Stassen J.H."/>
            <person name="Sykes S."/>
            <person name="Tripathy S."/>
            <person name="van den Berg H."/>
            <person name="Vega-Arreguin J.C."/>
            <person name="Wawra S."/>
            <person name="Young S.K."/>
            <person name="Zeng Q."/>
            <person name="Dieguez-Uribeondo J."/>
            <person name="Russ C."/>
            <person name="Tyler B.M."/>
            <person name="van West P."/>
        </authorList>
    </citation>
    <scope>NUCLEOTIDE SEQUENCE [LARGE SCALE GENOMIC DNA]</scope>
    <source>
        <strain evidence="2 3">CBS 223.65</strain>
    </source>
</reference>
<name>A0A067CDA9_SAPPC</name>
<feature type="transmembrane region" description="Helical" evidence="1">
    <location>
        <begin position="286"/>
        <end position="307"/>
    </location>
</feature>
<feature type="transmembrane region" description="Helical" evidence="1">
    <location>
        <begin position="20"/>
        <end position="39"/>
    </location>
</feature>
<keyword evidence="3" id="KW-1185">Reference proteome</keyword>
<protein>
    <submittedName>
        <fullName evidence="2">Uncharacterized protein</fullName>
    </submittedName>
</protein>
<dbReference type="Proteomes" id="UP000030745">
    <property type="component" value="Unassembled WGS sequence"/>
</dbReference>
<gene>
    <name evidence="2" type="ORF">SPRG_20172</name>
</gene>
<feature type="transmembrane region" description="Helical" evidence="1">
    <location>
        <begin position="156"/>
        <end position="176"/>
    </location>
</feature>
<sequence>MILIIPIFGITRMRFLHSCVLGWTIFFTYLIVQGVSLHWITSIPYGNGKVWKYDNISDIIYQTINYGIAIIGGMVSHYRQELIRRRNYALKLPFTGLDDDEPLDLFGKSYSEERLFDMWSLSFRSYDVEDAFCRVWYVIDPHPYENPNRGDIHENVYMTIRFAVLGVFLSQVVLGIQDIKLLFMKDFKFEYGMAAIIRFAVVVPLYLASFYFMYILGRKYFEMFLRKASGGVESGTESDVDANQVTIAILEQKRALPPSQSVKERLTKQTEALVETKGGYVRSAQVFATVVLVLQMGATMVLLFQVGRSFIVTHSAKPNVYFMGFLNAILFAHRSGFKVRFVYAARVSWAMVLLFIFFASHYLHFDPWPFLWAEYSCYLVAVQFLGMMISHEEESLRRSFFVLKSMRILEFEKWFAGVLRIQKGVRKFLARHRSSQRPLPPPAVEHVAHAQSFLAMASKMGVQAQAIQIAVVLFDVLYSVATA</sequence>
<dbReference type="RefSeq" id="XP_012200965.1">
    <property type="nucleotide sequence ID" value="XM_012345575.1"/>
</dbReference>
<keyword evidence="1" id="KW-1133">Transmembrane helix</keyword>
<evidence type="ECO:0000313" key="2">
    <source>
        <dbReference type="EMBL" id="KDO28493.1"/>
    </source>
</evidence>
<dbReference type="VEuPathDB" id="FungiDB:SPRG_20172"/>
<feature type="transmembrane region" description="Helical" evidence="1">
    <location>
        <begin position="319"/>
        <end position="336"/>
    </location>
</feature>
<accession>A0A067CDA9</accession>
<organism evidence="2 3">
    <name type="scientific">Saprolegnia parasitica (strain CBS 223.65)</name>
    <dbReference type="NCBI Taxonomy" id="695850"/>
    <lineage>
        <taxon>Eukaryota</taxon>
        <taxon>Sar</taxon>
        <taxon>Stramenopiles</taxon>
        <taxon>Oomycota</taxon>
        <taxon>Saprolegniomycetes</taxon>
        <taxon>Saprolegniales</taxon>
        <taxon>Saprolegniaceae</taxon>
        <taxon>Saprolegnia</taxon>
    </lineage>
</organism>
<feature type="transmembrane region" description="Helical" evidence="1">
    <location>
        <begin position="59"/>
        <end position="78"/>
    </location>
</feature>
<dbReference type="KEGG" id="spar:SPRG_20172"/>
<dbReference type="OMA" id="HHARENE"/>
<evidence type="ECO:0000313" key="3">
    <source>
        <dbReference type="Proteomes" id="UP000030745"/>
    </source>
</evidence>
<dbReference type="GeneID" id="24141375"/>
<feature type="transmembrane region" description="Helical" evidence="1">
    <location>
        <begin position="196"/>
        <end position="217"/>
    </location>
</feature>
<keyword evidence="1" id="KW-0472">Membrane</keyword>